<dbReference type="InterPro" id="IPR016785">
    <property type="entry name" value="ComGD"/>
</dbReference>
<keyword evidence="7 10" id="KW-1133">Transmembrane helix</keyword>
<dbReference type="InterPro" id="IPR022346">
    <property type="entry name" value="T2SS_GspH"/>
</dbReference>
<dbReference type="NCBIfam" id="TIGR02532">
    <property type="entry name" value="IV_pilin_GFxxxE"/>
    <property type="match status" value="1"/>
</dbReference>
<evidence type="ECO:0000313" key="13">
    <source>
        <dbReference type="Proteomes" id="UP001526147"/>
    </source>
</evidence>
<sequence length="146" mass="16991">MSMKKNGFTLIESILVLFIVSIMSIFLIINIVPIYNQKVIDTFLHQFEKDMMYAQQYAIVNKQATTILFVPTEYRYTVGENRITLPLLQREYNNEITIQATNFSNKVVFNANGSIRKGGTIHISYKNQTYKVVYYLGKGRFDIQKL</sequence>
<dbReference type="InterPro" id="IPR012902">
    <property type="entry name" value="N_methyl_site"/>
</dbReference>
<keyword evidence="4" id="KW-0488">Methylation</keyword>
<dbReference type="RefSeq" id="WP_264141741.1">
    <property type="nucleotide sequence ID" value="NZ_JAOYEY010000024.1"/>
</dbReference>
<evidence type="ECO:0000256" key="4">
    <source>
        <dbReference type="ARBA" id="ARBA00022481"/>
    </source>
</evidence>
<organism evidence="12 13">
    <name type="scientific">Metabacillus halosaccharovorans</name>
    <dbReference type="NCBI Taxonomy" id="930124"/>
    <lineage>
        <taxon>Bacteria</taxon>
        <taxon>Bacillati</taxon>
        <taxon>Bacillota</taxon>
        <taxon>Bacilli</taxon>
        <taxon>Bacillales</taxon>
        <taxon>Bacillaceae</taxon>
        <taxon>Metabacillus</taxon>
    </lineage>
</organism>
<keyword evidence="8 10" id="KW-0472">Membrane</keyword>
<keyword evidence="13" id="KW-1185">Reference proteome</keyword>
<evidence type="ECO:0000256" key="7">
    <source>
        <dbReference type="ARBA" id="ARBA00022989"/>
    </source>
</evidence>
<evidence type="ECO:0000256" key="8">
    <source>
        <dbReference type="ARBA" id="ARBA00023136"/>
    </source>
</evidence>
<keyword evidence="5" id="KW-0997">Cell inner membrane</keyword>
<gene>
    <name evidence="12" type="primary">comGD</name>
    <name evidence="12" type="ORF">OIH86_04110</name>
</gene>
<evidence type="ECO:0000313" key="12">
    <source>
        <dbReference type="EMBL" id="MCV9884827.1"/>
    </source>
</evidence>
<dbReference type="EMBL" id="JAOYEY010000024">
    <property type="protein sequence ID" value="MCV9884827.1"/>
    <property type="molecule type" value="Genomic_DNA"/>
</dbReference>
<dbReference type="Pfam" id="PF12019">
    <property type="entry name" value="GspH"/>
    <property type="match status" value="1"/>
</dbReference>
<comment type="subcellular location">
    <subcellularLocation>
        <location evidence="2">Cell inner membrane</location>
        <topology evidence="2">Single-pass membrane protein</topology>
    </subcellularLocation>
    <subcellularLocation>
        <location evidence="1">Cell surface</location>
    </subcellularLocation>
</comment>
<dbReference type="InterPro" id="IPR045584">
    <property type="entry name" value="Pilin-like"/>
</dbReference>
<evidence type="ECO:0000256" key="6">
    <source>
        <dbReference type="ARBA" id="ARBA00022692"/>
    </source>
</evidence>
<name>A0ABT3DCP1_9BACI</name>
<dbReference type="PIRSF" id="PIRSF021292">
    <property type="entry name" value="Competence_ComGD"/>
    <property type="match status" value="1"/>
</dbReference>
<evidence type="ECO:0000256" key="10">
    <source>
        <dbReference type="SAM" id="Phobius"/>
    </source>
</evidence>
<keyword evidence="9" id="KW-0178">Competence</keyword>
<evidence type="ECO:0000259" key="11">
    <source>
        <dbReference type="Pfam" id="PF12019"/>
    </source>
</evidence>
<proteinExistence type="predicted"/>
<evidence type="ECO:0000256" key="1">
    <source>
        <dbReference type="ARBA" id="ARBA00004241"/>
    </source>
</evidence>
<evidence type="ECO:0000256" key="9">
    <source>
        <dbReference type="ARBA" id="ARBA00023287"/>
    </source>
</evidence>
<dbReference type="Proteomes" id="UP001526147">
    <property type="component" value="Unassembled WGS sequence"/>
</dbReference>
<evidence type="ECO:0000256" key="3">
    <source>
        <dbReference type="ARBA" id="ARBA00022475"/>
    </source>
</evidence>
<evidence type="ECO:0000256" key="2">
    <source>
        <dbReference type="ARBA" id="ARBA00004377"/>
    </source>
</evidence>
<dbReference type="Pfam" id="PF07963">
    <property type="entry name" value="N_methyl"/>
    <property type="match status" value="1"/>
</dbReference>
<reference evidence="12 13" key="1">
    <citation type="submission" date="2022-10" db="EMBL/GenBank/DDBJ databases">
        <title>Draft genome assembly of moderately radiation resistant bacterium Metabacillus halosaccharovorans.</title>
        <authorList>
            <person name="Pal S."/>
            <person name="Gopinathan A."/>
        </authorList>
    </citation>
    <scope>NUCLEOTIDE SEQUENCE [LARGE SCALE GENOMIC DNA]</scope>
    <source>
        <strain evidence="12 13">VITHBRA001</strain>
    </source>
</reference>
<feature type="domain" description="General secretion pathway GspH" evidence="11">
    <location>
        <begin position="46"/>
        <end position="131"/>
    </location>
</feature>
<comment type="caution">
    <text evidence="12">The sequence shown here is derived from an EMBL/GenBank/DDBJ whole genome shotgun (WGS) entry which is preliminary data.</text>
</comment>
<dbReference type="NCBIfam" id="NF040982">
    <property type="entry name" value="ComGD"/>
    <property type="match status" value="1"/>
</dbReference>
<accession>A0ABT3DCP1</accession>
<dbReference type="SUPFAM" id="SSF54523">
    <property type="entry name" value="Pili subunits"/>
    <property type="match status" value="1"/>
</dbReference>
<protein>
    <submittedName>
        <fullName evidence="12">Competence type IV pilus minor pilin ComGD</fullName>
    </submittedName>
</protein>
<keyword evidence="3" id="KW-1003">Cell membrane</keyword>
<keyword evidence="6 10" id="KW-0812">Transmembrane</keyword>
<evidence type="ECO:0000256" key="5">
    <source>
        <dbReference type="ARBA" id="ARBA00022519"/>
    </source>
</evidence>
<feature type="transmembrane region" description="Helical" evidence="10">
    <location>
        <begin position="7"/>
        <end position="29"/>
    </location>
</feature>